<evidence type="ECO:0000313" key="1">
    <source>
        <dbReference type="EMBL" id="MFD1642903.1"/>
    </source>
</evidence>
<keyword evidence="2" id="KW-1185">Reference proteome</keyword>
<gene>
    <name evidence="1" type="ORF">ACFSBW_13590</name>
</gene>
<proteinExistence type="predicted"/>
<dbReference type="Proteomes" id="UP001597052">
    <property type="component" value="Unassembled WGS sequence"/>
</dbReference>
<organism evidence="1 2">
    <name type="scientific">Halohasta litorea</name>
    <dbReference type="NCBI Taxonomy" id="869891"/>
    <lineage>
        <taxon>Archaea</taxon>
        <taxon>Methanobacteriati</taxon>
        <taxon>Methanobacteriota</taxon>
        <taxon>Stenosarchaea group</taxon>
        <taxon>Halobacteria</taxon>
        <taxon>Halobacteriales</taxon>
        <taxon>Haloferacaceae</taxon>
        <taxon>Halohasta</taxon>
    </lineage>
</organism>
<evidence type="ECO:0008006" key="3">
    <source>
        <dbReference type="Google" id="ProtNLM"/>
    </source>
</evidence>
<evidence type="ECO:0000313" key="2">
    <source>
        <dbReference type="Proteomes" id="UP001597052"/>
    </source>
</evidence>
<dbReference type="AlphaFoldDB" id="A0ABD6DBN7"/>
<dbReference type="EMBL" id="JBHUDM010000004">
    <property type="protein sequence ID" value="MFD1642903.1"/>
    <property type="molecule type" value="Genomic_DNA"/>
</dbReference>
<comment type="caution">
    <text evidence="1">The sequence shown here is derived from an EMBL/GenBank/DDBJ whole genome shotgun (WGS) entry which is preliminary data.</text>
</comment>
<accession>A0ABD6DBN7</accession>
<sequence length="90" mass="9558">MPTVSVDLDEELFEWLSQRADGDNTSVAAELAALAAEARCRESADEPATELPVGVYEADDGTTVVELGDPAVDETELPVGVYDEADAEDE</sequence>
<name>A0ABD6DBN7_9EURY</name>
<protein>
    <recommendedName>
        <fullName evidence="3">CopG family transcriptional regulator</fullName>
    </recommendedName>
</protein>
<dbReference type="RefSeq" id="WP_256396567.1">
    <property type="nucleotide sequence ID" value="NZ_JANHDJ010000004.1"/>
</dbReference>
<reference evidence="1 2" key="1">
    <citation type="journal article" date="2019" name="Int. J. Syst. Evol. Microbiol.">
        <title>The Global Catalogue of Microorganisms (GCM) 10K type strain sequencing project: providing services to taxonomists for standard genome sequencing and annotation.</title>
        <authorList>
            <consortium name="The Broad Institute Genomics Platform"/>
            <consortium name="The Broad Institute Genome Sequencing Center for Infectious Disease"/>
            <person name="Wu L."/>
            <person name="Ma J."/>
        </authorList>
    </citation>
    <scope>NUCLEOTIDE SEQUENCE [LARGE SCALE GENOMIC DNA]</scope>
    <source>
        <strain evidence="1 2">CGMCC 1.10593</strain>
    </source>
</reference>